<comment type="similarity">
    <text evidence="1">Belongs to the carbohydrate kinase PfkB family.</text>
</comment>
<dbReference type="PROSITE" id="PS00584">
    <property type="entry name" value="PFKB_KINASES_2"/>
    <property type="match status" value="1"/>
</dbReference>
<dbReference type="PANTHER" id="PTHR43085">
    <property type="entry name" value="HEXOKINASE FAMILY MEMBER"/>
    <property type="match status" value="1"/>
</dbReference>
<dbReference type="Gene3D" id="3.40.1190.20">
    <property type="match status" value="1"/>
</dbReference>
<dbReference type="Pfam" id="PF00294">
    <property type="entry name" value="PfkB"/>
    <property type="match status" value="1"/>
</dbReference>
<keyword evidence="2" id="KW-0808">Transferase</keyword>
<dbReference type="InterPro" id="IPR011611">
    <property type="entry name" value="PfkB_dom"/>
</dbReference>
<evidence type="ECO:0000259" key="4">
    <source>
        <dbReference type="Pfam" id="PF00294"/>
    </source>
</evidence>
<reference evidence="6" key="1">
    <citation type="submission" date="2016-11" db="EMBL/GenBank/DDBJ databases">
        <title>Mesorhizobium oceanicum sp. nov., isolated from deep seawater in South China Sea.</title>
        <authorList>
            <person name="Fu G.-Y."/>
        </authorList>
    </citation>
    <scope>NUCLEOTIDE SEQUENCE [LARGE SCALE GENOMIC DNA]</scope>
    <source>
        <strain evidence="6">B7</strain>
    </source>
</reference>
<accession>A0A1L3SZ59</accession>
<dbReference type="GO" id="GO:0016301">
    <property type="term" value="F:kinase activity"/>
    <property type="evidence" value="ECO:0007669"/>
    <property type="project" value="UniProtKB-KW"/>
</dbReference>
<name>A0A1L3SZ59_9HYPH</name>
<evidence type="ECO:0000313" key="6">
    <source>
        <dbReference type="Proteomes" id="UP000182840"/>
    </source>
</evidence>
<feature type="domain" description="Carbohydrate kinase PfkB" evidence="4">
    <location>
        <begin position="17"/>
        <end position="271"/>
    </location>
</feature>
<protein>
    <recommendedName>
        <fullName evidence="4">Carbohydrate kinase PfkB domain-containing protein</fullName>
    </recommendedName>
</protein>
<keyword evidence="3" id="KW-0418">Kinase</keyword>
<sequence length="275" mass="28330">MLDSVPTPGRTSTIVSRSEDAWPRLGGSPAYVAAALVAGGIANAVPVSWVGNDQAGEHYVEQLRSRRIPTHGVETIPGARTPMAILAYDPHGGCSCLYEPGMPANLTLSAAQTRLIGEAGWVCVTIGPVGATRAVLEALRPESNLAWIVKNDPRAMPPDLASRLAGRADVIFHSQAEKGFLAAAHAGASNLRAGQIVIETQGRGGAVLTRNGDATSVSTFPIECSDPTGAGDTFAGGVISVLGKGETDMRAAVEAGHRAAGALLSARQTNFMESA</sequence>
<evidence type="ECO:0000256" key="2">
    <source>
        <dbReference type="ARBA" id="ARBA00022679"/>
    </source>
</evidence>
<dbReference type="PANTHER" id="PTHR43085:SF57">
    <property type="entry name" value="CARBOHYDRATE KINASE PFKB DOMAIN-CONTAINING PROTEIN"/>
    <property type="match status" value="1"/>
</dbReference>
<proteinExistence type="inferred from homology"/>
<organism evidence="5 6">
    <name type="scientific">Aquibium oceanicum</name>
    <dbReference type="NCBI Taxonomy" id="1670800"/>
    <lineage>
        <taxon>Bacteria</taxon>
        <taxon>Pseudomonadati</taxon>
        <taxon>Pseudomonadota</taxon>
        <taxon>Alphaproteobacteria</taxon>
        <taxon>Hyphomicrobiales</taxon>
        <taxon>Phyllobacteriaceae</taxon>
        <taxon>Aquibium</taxon>
    </lineage>
</organism>
<gene>
    <name evidence="5" type="ORF">BSQ44_19940</name>
</gene>
<evidence type="ECO:0000256" key="1">
    <source>
        <dbReference type="ARBA" id="ARBA00010688"/>
    </source>
</evidence>
<dbReference type="AlphaFoldDB" id="A0A1L3SZ59"/>
<dbReference type="EMBL" id="CP018171">
    <property type="protein sequence ID" value="APH74719.1"/>
    <property type="molecule type" value="Genomic_DNA"/>
</dbReference>
<dbReference type="InterPro" id="IPR002173">
    <property type="entry name" value="Carboh/pur_kinase_PfkB_CS"/>
</dbReference>
<dbReference type="Proteomes" id="UP000182840">
    <property type="component" value="Chromosome"/>
</dbReference>
<evidence type="ECO:0000313" key="5">
    <source>
        <dbReference type="EMBL" id="APH74719.1"/>
    </source>
</evidence>
<dbReference type="InterPro" id="IPR029056">
    <property type="entry name" value="Ribokinase-like"/>
</dbReference>
<evidence type="ECO:0000256" key="3">
    <source>
        <dbReference type="ARBA" id="ARBA00022777"/>
    </source>
</evidence>
<keyword evidence="6" id="KW-1185">Reference proteome</keyword>
<dbReference type="KEGG" id="meso:BSQ44_19940"/>
<dbReference type="InterPro" id="IPR050306">
    <property type="entry name" value="PfkB_Carbo_kinase"/>
</dbReference>
<dbReference type="SUPFAM" id="SSF53613">
    <property type="entry name" value="Ribokinase-like"/>
    <property type="match status" value="1"/>
</dbReference>
<dbReference type="STRING" id="1670800.BSQ44_19940"/>